<dbReference type="Pfam" id="PF00089">
    <property type="entry name" value="Trypsin"/>
    <property type="match status" value="1"/>
</dbReference>
<dbReference type="PANTHER" id="PTHR24252">
    <property type="entry name" value="ACROSIN-RELATED"/>
    <property type="match status" value="1"/>
</dbReference>
<proteinExistence type="predicted"/>
<dbReference type="Gene3D" id="2.10.70.10">
    <property type="entry name" value="Complement Module, domain 1"/>
    <property type="match status" value="1"/>
</dbReference>
<dbReference type="AlphaFoldDB" id="A0AAN9U331"/>
<comment type="caution">
    <text evidence="2">Lacks conserved residue(s) required for the propagation of feature annotation.</text>
</comment>
<name>A0AAN9U331_9HEMI</name>
<gene>
    <name evidence="4" type="ORF">V9T40_007002</name>
</gene>
<dbReference type="InterPro" id="IPR001254">
    <property type="entry name" value="Trypsin_dom"/>
</dbReference>
<dbReference type="Gene3D" id="2.40.10.10">
    <property type="entry name" value="Trypsin-like serine proteases"/>
    <property type="match status" value="2"/>
</dbReference>
<dbReference type="InterPro" id="IPR000436">
    <property type="entry name" value="Sushi_SCR_CCP_dom"/>
</dbReference>
<keyword evidence="5" id="KW-1185">Reference proteome</keyword>
<dbReference type="SUPFAM" id="SSF50494">
    <property type="entry name" value="Trypsin-like serine proteases"/>
    <property type="match status" value="1"/>
</dbReference>
<dbReference type="SUPFAM" id="SSF57535">
    <property type="entry name" value="Complement control module/SCR domain"/>
    <property type="match status" value="1"/>
</dbReference>
<dbReference type="PROSITE" id="PS00134">
    <property type="entry name" value="TRYPSIN_HIS"/>
    <property type="match status" value="1"/>
</dbReference>
<reference evidence="4 5" key="1">
    <citation type="submission" date="2024-03" db="EMBL/GenBank/DDBJ databases">
        <title>Adaptation during the transition from Ophiocordyceps entomopathogen to insect associate is accompanied by gene loss and intensified selection.</title>
        <authorList>
            <person name="Ward C.M."/>
            <person name="Onetto C.A."/>
            <person name="Borneman A.R."/>
        </authorList>
    </citation>
    <scope>NUCLEOTIDE SEQUENCE [LARGE SCALE GENOMIC DNA]</scope>
    <source>
        <strain evidence="4">AWRI1</strain>
        <tissue evidence="4">Single Adult Female</tissue>
    </source>
</reference>
<organism evidence="4 5">
    <name type="scientific">Parthenolecanium corni</name>
    <dbReference type="NCBI Taxonomy" id="536013"/>
    <lineage>
        <taxon>Eukaryota</taxon>
        <taxon>Metazoa</taxon>
        <taxon>Ecdysozoa</taxon>
        <taxon>Arthropoda</taxon>
        <taxon>Hexapoda</taxon>
        <taxon>Insecta</taxon>
        <taxon>Pterygota</taxon>
        <taxon>Neoptera</taxon>
        <taxon>Paraneoptera</taxon>
        <taxon>Hemiptera</taxon>
        <taxon>Sternorrhyncha</taxon>
        <taxon>Coccoidea</taxon>
        <taxon>Coccidae</taxon>
        <taxon>Parthenolecanium</taxon>
    </lineage>
</organism>
<dbReference type="Pfam" id="PF00084">
    <property type="entry name" value="Sushi"/>
    <property type="match status" value="1"/>
</dbReference>
<dbReference type="InterPro" id="IPR018114">
    <property type="entry name" value="TRYPSIN_HIS"/>
</dbReference>
<dbReference type="PANTHER" id="PTHR24252:SF7">
    <property type="entry name" value="HYALIN"/>
    <property type="match status" value="1"/>
</dbReference>
<keyword evidence="1" id="KW-1015">Disulfide bond</keyword>
<dbReference type="GO" id="GO:0004252">
    <property type="term" value="F:serine-type endopeptidase activity"/>
    <property type="evidence" value="ECO:0007669"/>
    <property type="project" value="InterPro"/>
</dbReference>
<protein>
    <recommendedName>
        <fullName evidence="3">Sushi domain-containing protein</fullName>
    </recommendedName>
</protein>
<evidence type="ECO:0000256" key="1">
    <source>
        <dbReference type="ARBA" id="ARBA00023157"/>
    </source>
</evidence>
<keyword evidence="2" id="KW-0768">Sushi</keyword>
<evidence type="ECO:0000313" key="5">
    <source>
        <dbReference type="Proteomes" id="UP001367676"/>
    </source>
</evidence>
<dbReference type="EMBL" id="JBBCAQ010000002">
    <property type="protein sequence ID" value="KAK7605144.1"/>
    <property type="molecule type" value="Genomic_DNA"/>
</dbReference>
<dbReference type="GO" id="GO:0006508">
    <property type="term" value="P:proteolysis"/>
    <property type="evidence" value="ECO:0007669"/>
    <property type="project" value="InterPro"/>
</dbReference>
<accession>A0AAN9U331</accession>
<dbReference type="InterPro" id="IPR043504">
    <property type="entry name" value="Peptidase_S1_PA_chymotrypsin"/>
</dbReference>
<feature type="domain" description="Sushi" evidence="3">
    <location>
        <begin position="87"/>
        <end position="139"/>
    </location>
</feature>
<dbReference type="CDD" id="cd00033">
    <property type="entry name" value="CCP"/>
    <property type="match status" value="1"/>
</dbReference>
<comment type="caution">
    <text evidence="4">The sequence shown here is derived from an EMBL/GenBank/DDBJ whole genome shotgun (WGS) entry which is preliminary data.</text>
</comment>
<evidence type="ECO:0000256" key="2">
    <source>
        <dbReference type="PROSITE-ProRule" id="PRU00302"/>
    </source>
</evidence>
<dbReference type="Proteomes" id="UP001367676">
    <property type="component" value="Unassembled WGS sequence"/>
</dbReference>
<sequence length="264" mass="29240">MSSVSISDNPQRSQSSHGHAYSFIDIWGRWISLCKWRIHNVVPEPGFVQIHRSNVVNIFENYANGIRTTVSPTAVSPTAVSPDVNQRTCLFGDDKKVYHHSTQITQTCNEGYRSLTGNNNTAHVCHNGEWYPPIPKCYNCGRPEVRQDLILRAEPEKPTGSPWHVAIYDISGKEPGLICGGTIIGAQMIVSAAHCFIKVQTKSIEDPKKYEISGWGVTESGKPSPILMTTFLPFINLKNCLTMVNKEFANFIAADAFCAGIKNS</sequence>
<evidence type="ECO:0000313" key="4">
    <source>
        <dbReference type="EMBL" id="KAK7605144.1"/>
    </source>
</evidence>
<dbReference type="PROSITE" id="PS50923">
    <property type="entry name" value="SUSHI"/>
    <property type="match status" value="1"/>
</dbReference>
<dbReference type="InterPro" id="IPR009003">
    <property type="entry name" value="Peptidase_S1_PA"/>
</dbReference>
<dbReference type="InterPro" id="IPR035976">
    <property type="entry name" value="Sushi/SCR/CCP_sf"/>
</dbReference>
<evidence type="ECO:0000259" key="3">
    <source>
        <dbReference type="PROSITE" id="PS50923"/>
    </source>
</evidence>